<evidence type="ECO:0000256" key="1">
    <source>
        <dbReference type="ARBA" id="ARBA00001946"/>
    </source>
</evidence>
<dbReference type="Gene3D" id="1.10.600.10">
    <property type="entry name" value="Farnesyl Diphosphate Synthase"/>
    <property type="match status" value="1"/>
</dbReference>
<dbReference type="EC" id="2.5.1.-" evidence="7"/>
<evidence type="ECO:0000256" key="5">
    <source>
        <dbReference type="ARBA" id="ARBA00022842"/>
    </source>
</evidence>
<comment type="similarity">
    <text evidence="2 6">Belongs to the FPP/GGPP synthase family.</text>
</comment>
<comment type="caution">
    <text evidence="7">The sequence shown here is derived from an EMBL/GenBank/DDBJ whole genome shotgun (WGS) entry which is preliminary data.</text>
</comment>
<dbReference type="InterPro" id="IPR000092">
    <property type="entry name" value="Polyprenyl_synt"/>
</dbReference>
<keyword evidence="4" id="KW-0479">Metal-binding</keyword>
<dbReference type="SUPFAM" id="SSF48576">
    <property type="entry name" value="Terpenoid synthases"/>
    <property type="match status" value="1"/>
</dbReference>
<evidence type="ECO:0000256" key="4">
    <source>
        <dbReference type="ARBA" id="ARBA00022723"/>
    </source>
</evidence>
<reference evidence="8" key="1">
    <citation type="journal article" date="2019" name="Int. J. Syst. Evol. Microbiol.">
        <title>The Global Catalogue of Microorganisms (GCM) 10K type strain sequencing project: providing services to taxonomists for standard genome sequencing and annotation.</title>
        <authorList>
            <consortium name="The Broad Institute Genomics Platform"/>
            <consortium name="The Broad Institute Genome Sequencing Center for Infectious Disease"/>
            <person name="Wu L."/>
            <person name="Ma J."/>
        </authorList>
    </citation>
    <scope>NUCLEOTIDE SEQUENCE [LARGE SCALE GENOMIC DNA]</scope>
    <source>
        <strain evidence="8">CCM 8479</strain>
    </source>
</reference>
<dbReference type="Pfam" id="PF00348">
    <property type="entry name" value="polyprenyl_synt"/>
    <property type="match status" value="1"/>
</dbReference>
<dbReference type="InterPro" id="IPR008949">
    <property type="entry name" value="Isoprenoid_synthase_dom_sf"/>
</dbReference>
<dbReference type="PANTHER" id="PTHR12001:SF85">
    <property type="entry name" value="SHORT CHAIN ISOPRENYL DIPHOSPHATE SYNTHASE"/>
    <property type="match status" value="1"/>
</dbReference>
<comment type="cofactor">
    <cofactor evidence="1">
        <name>Mg(2+)</name>
        <dbReference type="ChEBI" id="CHEBI:18420"/>
    </cofactor>
</comment>
<dbReference type="Proteomes" id="UP001596156">
    <property type="component" value="Unassembled WGS sequence"/>
</dbReference>
<dbReference type="EMBL" id="JBHSKL010000003">
    <property type="protein sequence ID" value="MFC5223352.1"/>
    <property type="molecule type" value="Genomic_DNA"/>
</dbReference>
<evidence type="ECO:0000313" key="7">
    <source>
        <dbReference type="EMBL" id="MFC5223352.1"/>
    </source>
</evidence>
<evidence type="ECO:0000256" key="6">
    <source>
        <dbReference type="RuleBase" id="RU004466"/>
    </source>
</evidence>
<organism evidence="7 8">
    <name type="scientific">Streptomyces fimbriatus</name>
    <dbReference type="NCBI Taxonomy" id="68197"/>
    <lineage>
        <taxon>Bacteria</taxon>
        <taxon>Bacillati</taxon>
        <taxon>Actinomycetota</taxon>
        <taxon>Actinomycetes</taxon>
        <taxon>Kitasatosporales</taxon>
        <taxon>Streptomycetaceae</taxon>
        <taxon>Streptomyces</taxon>
    </lineage>
</organism>
<name>A0ABW0D1J6_STRFI</name>
<dbReference type="SFLD" id="SFLDS00005">
    <property type="entry name" value="Isoprenoid_Synthase_Type_I"/>
    <property type="match status" value="1"/>
</dbReference>
<dbReference type="PANTHER" id="PTHR12001">
    <property type="entry name" value="GERANYLGERANYL PYROPHOSPHATE SYNTHASE"/>
    <property type="match status" value="1"/>
</dbReference>
<protein>
    <submittedName>
        <fullName evidence="7">Polyprenyl synthetase family protein</fullName>
        <ecNumber evidence="7">2.5.1.-</ecNumber>
    </submittedName>
</protein>
<evidence type="ECO:0000313" key="8">
    <source>
        <dbReference type="Proteomes" id="UP001596156"/>
    </source>
</evidence>
<evidence type="ECO:0000256" key="3">
    <source>
        <dbReference type="ARBA" id="ARBA00022679"/>
    </source>
</evidence>
<dbReference type="PROSITE" id="PS00723">
    <property type="entry name" value="POLYPRENYL_SYNTHASE_1"/>
    <property type="match status" value="1"/>
</dbReference>
<keyword evidence="8" id="KW-1185">Reference proteome</keyword>
<dbReference type="CDD" id="cd00685">
    <property type="entry name" value="Trans_IPPS_HT"/>
    <property type="match status" value="1"/>
</dbReference>
<gene>
    <name evidence="7" type="ORF">ACFPN6_01805</name>
</gene>
<dbReference type="InterPro" id="IPR033749">
    <property type="entry name" value="Polyprenyl_synt_CS"/>
</dbReference>
<keyword evidence="5" id="KW-0460">Magnesium</keyword>
<proteinExistence type="inferred from homology"/>
<accession>A0ABW0D1J6</accession>
<sequence>MLGLRPTVAEPVGRVDGPLTARDAALAVEAELGRVLDDALGRARDTDPVFARDIADRVASLVLRGGKRLRTAFAWCGWRAAGGTGDATPVLRTGAALELVQGCALVHDDVMDGSPLRRGAPAVHVDLARMHEAARMAGSPAAFATSAAILAGDLALAWADDLLTETALGSPHGPHLLREWRAMRTEMVAGQYRDIHAQATAASGVDEAVTIATLKSALYTVERPLALGASLAGADAAVLEALRCAGRCAGLAFQLRDDLLGAFGDPAVTGKPADDDLRTRKLTCLLAVGARLAETSGDRDAADVLAPGAPSVSDDTVRRMRAALERTGARAVVEATIAELAATSLRHLDRTGAEPFVRREFAALVGRASGITPRCTGEAA</sequence>
<evidence type="ECO:0000256" key="2">
    <source>
        <dbReference type="ARBA" id="ARBA00006706"/>
    </source>
</evidence>
<dbReference type="GO" id="GO:0016740">
    <property type="term" value="F:transferase activity"/>
    <property type="evidence" value="ECO:0007669"/>
    <property type="project" value="UniProtKB-KW"/>
</dbReference>
<dbReference type="RefSeq" id="WP_344643002.1">
    <property type="nucleotide sequence ID" value="NZ_BAAASS010000003.1"/>
</dbReference>
<keyword evidence="3 6" id="KW-0808">Transferase</keyword>